<evidence type="ECO:0000313" key="1">
    <source>
        <dbReference type="EMBL" id="MFC4297968.1"/>
    </source>
</evidence>
<keyword evidence="2" id="KW-1185">Reference proteome</keyword>
<reference evidence="2" key="1">
    <citation type="journal article" date="2019" name="Int. J. Syst. Evol. Microbiol.">
        <title>The Global Catalogue of Microorganisms (GCM) 10K type strain sequencing project: providing services to taxonomists for standard genome sequencing and annotation.</title>
        <authorList>
            <consortium name="The Broad Institute Genomics Platform"/>
            <consortium name="The Broad Institute Genome Sequencing Center for Infectious Disease"/>
            <person name="Wu L."/>
            <person name="Ma J."/>
        </authorList>
    </citation>
    <scope>NUCLEOTIDE SEQUENCE [LARGE SCALE GENOMIC DNA]</scope>
    <source>
        <strain evidence="2">CGMCC 1.19029</strain>
    </source>
</reference>
<dbReference type="RefSeq" id="WP_376812530.1">
    <property type="nucleotide sequence ID" value="NZ_JBHSDY010000004.1"/>
</dbReference>
<comment type="caution">
    <text evidence="1">The sequence shown here is derived from an EMBL/GenBank/DDBJ whole genome shotgun (WGS) entry which is preliminary data.</text>
</comment>
<evidence type="ECO:0008006" key="3">
    <source>
        <dbReference type="Google" id="ProtNLM"/>
    </source>
</evidence>
<dbReference type="EMBL" id="JBHSDY010000004">
    <property type="protein sequence ID" value="MFC4297968.1"/>
    <property type="molecule type" value="Genomic_DNA"/>
</dbReference>
<accession>A0ABV8RXU9</accession>
<sequence length="336" mass="34921">MAPVLILGGYGSLGSGVARMLRRLHPALPITIAGRNLQAAETLALEIGAASAVSVDLGRTDLGLPAGREYSAVVTALRDLSLNSMRYAQGMKIPYLALSDAPFEIGPLAARFMHDPHSAVMLLGHGIGGVPALAALHFAKGFESVDRIDIGLIFDPQDPFGPASAVDMAHIAEDGPPSLILERGAWRWGDSPASDDRPITGPGGVRHEGQAVGLLDVLSLASVMPQGSIRVDAAQGPTQSSRAGGKPSHEVVIEIEGKTLDGSHGRHRYALIDGDGYAALSARGIAVAVETMLGLVGGPPPPAGLYFPESVMDTDHFMDRLRSFGVSIGQEVGPDA</sequence>
<name>A0ABV8RXU9_9BURK</name>
<organism evidence="1 2">
    <name type="scientific">Castellaniella hirudinis</name>
    <dbReference type="NCBI Taxonomy" id="1144617"/>
    <lineage>
        <taxon>Bacteria</taxon>
        <taxon>Pseudomonadati</taxon>
        <taxon>Pseudomonadota</taxon>
        <taxon>Betaproteobacteria</taxon>
        <taxon>Burkholderiales</taxon>
        <taxon>Alcaligenaceae</taxon>
        <taxon>Castellaniella</taxon>
    </lineage>
</organism>
<protein>
    <recommendedName>
        <fullName evidence="3">Saccharopine dehydrogenase</fullName>
    </recommendedName>
</protein>
<evidence type="ECO:0000313" key="2">
    <source>
        <dbReference type="Proteomes" id="UP001595756"/>
    </source>
</evidence>
<dbReference type="Gene3D" id="3.40.50.720">
    <property type="entry name" value="NAD(P)-binding Rossmann-like Domain"/>
    <property type="match status" value="1"/>
</dbReference>
<dbReference type="SUPFAM" id="SSF51735">
    <property type="entry name" value="NAD(P)-binding Rossmann-fold domains"/>
    <property type="match status" value="1"/>
</dbReference>
<proteinExistence type="predicted"/>
<dbReference type="InterPro" id="IPR036291">
    <property type="entry name" value="NAD(P)-bd_dom_sf"/>
</dbReference>
<dbReference type="Proteomes" id="UP001595756">
    <property type="component" value="Unassembled WGS sequence"/>
</dbReference>
<gene>
    <name evidence="1" type="ORF">ACFO0J_07925</name>
</gene>